<feature type="region of interest" description="Disordered" evidence="1">
    <location>
        <begin position="1"/>
        <end position="105"/>
    </location>
</feature>
<organism evidence="2 3">
    <name type="scientific">Cladobotryum mycophilum</name>
    <dbReference type="NCBI Taxonomy" id="491253"/>
    <lineage>
        <taxon>Eukaryota</taxon>
        <taxon>Fungi</taxon>
        <taxon>Dikarya</taxon>
        <taxon>Ascomycota</taxon>
        <taxon>Pezizomycotina</taxon>
        <taxon>Sordariomycetes</taxon>
        <taxon>Hypocreomycetidae</taxon>
        <taxon>Hypocreales</taxon>
        <taxon>Hypocreaceae</taxon>
        <taxon>Cladobotryum</taxon>
    </lineage>
</organism>
<protein>
    <submittedName>
        <fullName evidence="2">Ribosome quality control complex subunit 1-like protein</fullName>
    </submittedName>
</protein>
<dbReference type="PANTHER" id="PTHR22684:SF0">
    <property type="entry name" value="RIBOSOME QUALITY CONTROL COMPLEX SUBUNIT TCF25"/>
    <property type="match status" value="1"/>
</dbReference>
<comment type="caution">
    <text evidence="2">The sequence shown here is derived from an EMBL/GenBank/DDBJ whole genome shotgun (WGS) entry which is preliminary data.</text>
</comment>
<evidence type="ECO:0000313" key="2">
    <source>
        <dbReference type="EMBL" id="KAK5997292.1"/>
    </source>
</evidence>
<dbReference type="PANTHER" id="PTHR22684">
    <property type="entry name" value="NULP1-RELATED"/>
    <property type="match status" value="1"/>
</dbReference>
<accession>A0ABR0SZI4</accession>
<proteinExistence type="predicted"/>
<feature type="compositionally biased region" description="Basic and acidic residues" evidence="1">
    <location>
        <begin position="11"/>
        <end position="21"/>
    </location>
</feature>
<dbReference type="EMBL" id="JAVFKD010000002">
    <property type="protein sequence ID" value="KAK5997292.1"/>
    <property type="molecule type" value="Genomic_DNA"/>
</dbReference>
<evidence type="ECO:0000313" key="3">
    <source>
        <dbReference type="Proteomes" id="UP001338125"/>
    </source>
</evidence>
<dbReference type="Pfam" id="PF04910">
    <property type="entry name" value="Tcf25"/>
    <property type="match status" value="1"/>
</dbReference>
<evidence type="ECO:0000256" key="1">
    <source>
        <dbReference type="SAM" id="MobiDB-lite"/>
    </source>
</evidence>
<feature type="compositionally biased region" description="Basic residues" evidence="1">
    <location>
        <begin position="83"/>
        <end position="94"/>
    </location>
</feature>
<keyword evidence="3" id="KW-1185">Reference proteome</keyword>
<reference evidence="2 3" key="1">
    <citation type="submission" date="2024-01" db="EMBL/GenBank/DDBJ databases">
        <title>Complete genome of Cladobotryum mycophilum ATHUM6906.</title>
        <authorList>
            <person name="Christinaki A.C."/>
            <person name="Myridakis A.I."/>
            <person name="Kouvelis V.N."/>
        </authorList>
    </citation>
    <scope>NUCLEOTIDE SEQUENCE [LARGE SCALE GENOMIC DNA]</scope>
    <source>
        <strain evidence="2 3">ATHUM6906</strain>
    </source>
</reference>
<dbReference type="InterPro" id="IPR006994">
    <property type="entry name" value="TCF25/Rqc1"/>
</dbReference>
<dbReference type="Proteomes" id="UP001338125">
    <property type="component" value="Unassembled WGS sequence"/>
</dbReference>
<feature type="compositionally biased region" description="Acidic residues" evidence="1">
    <location>
        <begin position="50"/>
        <end position="73"/>
    </location>
</feature>
<feature type="compositionally biased region" description="Basic residues" evidence="1">
    <location>
        <begin position="1"/>
        <end position="10"/>
    </location>
</feature>
<sequence>MSSRQLRRLQKQREQEEKFTQEAESSDEPEEPQARSSKPRPNLFAALGGGDEDDAKDVDEEVDEDIPDAEQDIIEAPAPAEKKKSKKKKKKNKSKATSTTAEEDEIDKAIKELGISSQPGDESSAAKSTSEAAQEIKNLLKINPYHLKVAHEMRNLFGREVIESASAEEEQETNRRMQQMPDRVDLEAFLREPPGAKGLPEVTLRRNAFIQGREHWPRASVDGLTMEEVGPAQDGSGTEYTYACNGEYNRSQNIFFTFVQMGDPMQMVRYLKQAPYHITTLIQVSNVAIQDQNMALSAELLERALFTLGRVTTSSFRQDIEDGKARLDFRKPENRQLWLAGYHYIRSLIRKGTYRTALEWAKLLFALDPRDPYAMRHFVQFLAMKSHEASWLLSFLEELVKANHNGDTAYLQQTRVPALLQMGNMEQARDELAVGMQQLPWLYCTLFQKLNLDAPPSIWGINVDSDARGFWTGLYLSGAQDSWNNAEAKALLEDVAKNLSRVNVAILPSDDPPVDRGSVRFAMLEGQRVLLAVAPRELVSSEPNYDFDPLPPPREENIFRSSGFERAFPRPGDLSPGEESSERLMEFQREILRRGAEMGARLQPAHDGVDDIEATEWPAPEPIASAEGALNMLKRDSLQDCSTCWASQVAGLELRTEHRTVQVMKRIWPKEKQKQK</sequence>
<name>A0ABR0SZI4_9HYPO</name>
<gene>
    <name evidence="2" type="ORF">PT974_02647</name>
</gene>